<dbReference type="EMBL" id="JYPD01000013">
    <property type="protein sequence ID" value="KXK09664.1"/>
    <property type="molecule type" value="Genomic_DNA"/>
</dbReference>
<evidence type="ECO:0000313" key="2">
    <source>
        <dbReference type="EMBL" id="KXK09664.1"/>
    </source>
</evidence>
<dbReference type="AlphaFoldDB" id="A0A136KJT0"/>
<evidence type="ECO:0000256" key="1">
    <source>
        <dbReference type="SAM" id="Phobius"/>
    </source>
</evidence>
<organism evidence="2 3">
    <name type="scientific">candidate division WS6 bacterium OLB21</name>
    <dbReference type="NCBI Taxonomy" id="1617427"/>
    <lineage>
        <taxon>Bacteria</taxon>
        <taxon>Candidatus Dojkabacteria</taxon>
    </lineage>
</organism>
<protein>
    <submittedName>
        <fullName evidence="2">Uncharacterized protein</fullName>
    </submittedName>
</protein>
<name>A0A136KJT0_9BACT</name>
<comment type="caution">
    <text evidence="2">The sequence shown here is derived from an EMBL/GenBank/DDBJ whole genome shotgun (WGS) entry which is preliminary data.</text>
</comment>
<proteinExistence type="predicted"/>
<dbReference type="Proteomes" id="UP000070449">
    <property type="component" value="Unassembled WGS sequence"/>
</dbReference>
<gene>
    <name evidence="2" type="ORF">UZ20_WS6002000360</name>
</gene>
<evidence type="ECO:0000313" key="3">
    <source>
        <dbReference type="Proteomes" id="UP000070449"/>
    </source>
</evidence>
<keyword evidence="1" id="KW-0472">Membrane</keyword>
<sequence length="75" mass="8859">MQAMINKDLSKQNNNEMPAWQAALLSIVSMVIIYVVFIQLWILTSNKYLPSEDFDFSVKTPAYKEQWFVRRENSQ</sequence>
<keyword evidence="1" id="KW-0812">Transmembrane</keyword>
<dbReference type="STRING" id="1617427.UZ20_WS6002000360"/>
<keyword evidence="1" id="KW-1133">Transmembrane helix</keyword>
<reference evidence="2 3" key="1">
    <citation type="submission" date="2015-02" db="EMBL/GenBank/DDBJ databases">
        <title>Improved understanding of the partial-nitritation anammox process through 23 genomes representing the majority of the microbial community.</title>
        <authorList>
            <person name="Speth D.R."/>
            <person name="In T Zandt M."/>
            <person name="Guerrero Cruz S."/>
            <person name="Jetten M.S."/>
            <person name="Dutilh B.E."/>
        </authorList>
    </citation>
    <scope>NUCLEOTIDE SEQUENCE [LARGE SCALE GENOMIC DNA]</scope>
    <source>
        <strain evidence="2">OLB21</strain>
    </source>
</reference>
<accession>A0A136KJT0</accession>
<feature type="transmembrane region" description="Helical" evidence="1">
    <location>
        <begin position="20"/>
        <end position="43"/>
    </location>
</feature>